<feature type="region of interest" description="Disordered" evidence="1">
    <location>
        <begin position="461"/>
        <end position="487"/>
    </location>
</feature>
<evidence type="ECO:0000313" key="2">
    <source>
        <dbReference type="EMBL" id="QHT33802.1"/>
    </source>
</evidence>
<feature type="region of interest" description="Disordered" evidence="1">
    <location>
        <begin position="16"/>
        <end position="36"/>
    </location>
</feature>
<organism evidence="2">
    <name type="scientific">viral metagenome</name>
    <dbReference type="NCBI Taxonomy" id="1070528"/>
    <lineage>
        <taxon>unclassified sequences</taxon>
        <taxon>metagenomes</taxon>
        <taxon>organismal metagenomes</taxon>
    </lineage>
</organism>
<evidence type="ECO:0000256" key="1">
    <source>
        <dbReference type="SAM" id="MobiDB-lite"/>
    </source>
</evidence>
<dbReference type="EMBL" id="MN738978">
    <property type="protein sequence ID" value="QHT33802.1"/>
    <property type="molecule type" value="Genomic_DNA"/>
</dbReference>
<accession>A0A6C0EYE9</accession>
<sequence length="487" mass="55234">MASNKISAKSNTKTTIDSNFDANAKNNSKSISKSNTTNSQKVIIKPLKSEEFDANNVEFSNVITNTELGNKWLNTTYSKNKFLAVARGCIIKTFKKLDDENKTNNKKDAKKDKYQIFMSLKDQAFIDMINSYDESLITSGVKNSNEWFDNEMTDEECREMFKLTLSNHEKYGYAIGGILGREFTCKSKTEDVPDVTDLIAALSKNTVVDVCFWFNKVKLGVGKYSVGLEINQINIISVGGQGEYKSNAIKVDEYEPGKITLTERQAHEKGGKFCKILYEDKPLRLVLENLTARLFRFEQVDEKVSYSFSIRLSESVLRKSFEGLDEEIFNILLAKSKEYYDTKKTAKLLRPIVKSVVSYNKADQEKIKKGEKPTYEPSVWIKVYYSEEKGFDNKIVNVDGNKPMNNPESLINKDLNVSSLEIYSKHIWFGPKGTSVNFTLNKCSISTDVPVYDMDDVAGDEVVEESEEEENNNNDVVEEEAVNSDSD</sequence>
<dbReference type="AlphaFoldDB" id="A0A6C0EYE9"/>
<protein>
    <submittedName>
        <fullName evidence="2">Uncharacterized protein</fullName>
    </submittedName>
</protein>
<feature type="compositionally biased region" description="Low complexity" evidence="1">
    <location>
        <begin position="22"/>
        <end position="36"/>
    </location>
</feature>
<proteinExistence type="predicted"/>
<reference evidence="2" key="1">
    <citation type="journal article" date="2020" name="Nature">
        <title>Giant virus diversity and host interactions through global metagenomics.</title>
        <authorList>
            <person name="Schulz F."/>
            <person name="Roux S."/>
            <person name="Paez-Espino D."/>
            <person name="Jungbluth S."/>
            <person name="Walsh D.A."/>
            <person name="Denef V.J."/>
            <person name="McMahon K.D."/>
            <person name="Konstantinidis K.T."/>
            <person name="Eloe-Fadrosh E.A."/>
            <person name="Kyrpides N.C."/>
            <person name="Woyke T."/>
        </authorList>
    </citation>
    <scope>NUCLEOTIDE SEQUENCE</scope>
    <source>
        <strain evidence="2">GVMAG-M-3300009161-52</strain>
    </source>
</reference>
<name>A0A6C0EYE9_9ZZZZ</name>